<feature type="transmembrane region" description="Helical" evidence="1">
    <location>
        <begin position="9"/>
        <end position="28"/>
    </location>
</feature>
<protein>
    <submittedName>
        <fullName evidence="3">Two-component system activity regulator YycH</fullName>
    </submittedName>
</protein>
<proteinExistence type="predicted"/>
<feature type="domain" description="Regulatory protein YycH" evidence="2">
    <location>
        <begin position="4"/>
        <end position="448"/>
    </location>
</feature>
<dbReference type="InterPro" id="IPR009996">
    <property type="entry name" value="YycH"/>
</dbReference>
<comment type="caution">
    <text evidence="3">The sequence shown here is derived from an EMBL/GenBank/DDBJ whole genome shotgun (WGS) entry which is preliminary data.</text>
</comment>
<name>A0ABN0WEP9_9BACI</name>
<dbReference type="Gene3D" id="3.30.310.160">
    <property type="entry name" value="YycH protein, domain 2"/>
    <property type="match status" value="1"/>
</dbReference>
<dbReference type="Gene3D" id="3.10.450.310">
    <property type="match status" value="1"/>
</dbReference>
<dbReference type="CDD" id="cd15787">
    <property type="entry name" value="YycH_N"/>
    <property type="match status" value="1"/>
</dbReference>
<evidence type="ECO:0000259" key="2">
    <source>
        <dbReference type="Pfam" id="PF07435"/>
    </source>
</evidence>
<keyword evidence="1" id="KW-0472">Membrane</keyword>
<dbReference type="Proteomes" id="UP001500782">
    <property type="component" value="Unassembled WGS sequence"/>
</dbReference>
<accession>A0ABN0WEP9</accession>
<gene>
    <name evidence="3" type="primary">yycH</name>
    <name evidence="3" type="ORF">GCM10008967_26990</name>
</gene>
<organism evidence="3 4">
    <name type="scientific">Bacillus carboniphilus</name>
    <dbReference type="NCBI Taxonomy" id="86663"/>
    <lineage>
        <taxon>Bacteria</taxon>
        <taxon>Bacillati</taxon>
        <taxon>Bacillota</taxon>
        <taxon>Bacilli</taxon>
        <taxon>Bacillales</taxon>
        <taxon>Bacillaceae</taxon>
        <taxon>Bacillus</taxon>
    </lineage>
</organism>
<dbReference type="RefSeq" id="WP_343799878.1">
    <property type="nucleotide sequence ID" value="NZ_BAAADJ010000024.1"/>
</dbReference>
<dbReference type="Pfam" id="PF07435">
    <property type="entry name" value="YycH"/>
    <property type="match status" value="1"/>
</dbReference>
<sequence>MKLEKLKSIILTVLVGISLVLTYIQWTYQPGYEAYSEENDLIQSVAISEEKTIGEVVKPTKFLIHRNSGTFGTSNINEIKEVLDNFTKWKFSDMSDITVTISDNEFFPLVHGTDNVEFIFEDSVPLNMYSKVLKFTENHIPSGNFDRIVVDMGKFDGNQVTVYFISYLKNERKIYQARATGTDISKFQTKYYQIPQRFPAYNYYEVEDIRRVYYPSNENDEVRVFTYKFLSDTVDADLFRDALFSNPNFVKKRYVTGGEEYSDIYSLLSVDYSKSSLSFVNPIGASDSYLQVPDALQKSINYINEHAGWTDTFIYDSWSKYENKISFRLFHQGLPVFSEKGQTAIEVIWGSEEIYQYTRPYFDLKNHLRLELETEEVSLPSGDYVLQQLEKQKQIDLKDLQDLTIGYKIEYDYQNPVISLEPTWYYLLAGSWLSITFNEEGGDKHGLE</sequence>
<reference evidence="3 4" key="1">
    <citation type="journal article" date="2019" name="Int. J. Syst. Evol. Microbiol.">
        <title>The Global Catalogue of Microorganisms (GCM) 10K type strain sequencing project: providing services to taxonomists for standard genome sequencing and annotation.</title>
        <authorList>
            <consortium name="The Broad Institute Genomics Platform"/>
            <consortium name="The Broad Institute Genome Sequencing Center for Infectious Disease"/>
            <person name="Wu L."/>
            <person name="Ma J."/>
        </authorList>
    </citation>
    <scope>NUCLEOTIDE SEQUENCE [LARGE SCALE GENOMIC DNA]</scope>
    <source>
        <strain evidence="3 4">JCM 9731</strain>
    </source>
</reference>
<keyword evidence="1" id="KW-0812">Transmembrane</keyword>
<evidence type="ECO:0000256" key="1">
    <source>
        <dbReference type="SAM" id="Phobius"/>
    </source>
</evidence>
<dbReference type="EMBL" id="BAAADJ010000024">
    <property type="protein sequence ID" value="GAA0334784.1"/>
    <property type="molecule type" value="Genomic_DNA"/>
</dbReference>
<evidence type="ECO:0000313" key="4">
    <source>
        <dbReference type="Proteomes" id="UP001500782"/>
    </source>
</evidence>
<dbReference type="InterPro" id="IPR042274">
    <property type="entry name" value="YycH/YycI_2"/>
</dbReference>
<keyword evidence="4" id="KW-1185">Reference proteome</keyword>
<evidence type="ECO:0000313" key="3">
    <source>
        <dbReference type="EMBL" id="GAA0334784.1"/>
    </source>
</evidence>
<keyword evidence="1" id="KW-1133">Transmembrane helix</keyword>